<evidence type="ECO:0000256" key="4">
    <source>
        <dbReference type="ARBA" id="ARBA00004196"/>
    </source>
</evidence>
<keyword evidence="9 11" id="KW-0378">Hydrolase</keyword>
<dbReference type="GO" id="GO:0008254">
    <property type="term" value="F:3'-nucleotidase activity"/>
    <property type="evidence" value="ECO:0007669"/>
    <property type="project" value="UniProtKB-EC"/>
</dbReference>
<gene>
    <name evidence="14" type="ORF">H9808_06765</name>
</gene>
<dbReference type="Pfam" id="PF02872">
    <property type="entry name" value="5_nucleotid_C"/>
    <property type="match status" value="1"/>
</dbReference>
<proteinExistence type="inferred from homology"/>
<dbReference type="InterPro" id="IPR036907">
    <property type="entry name" value="5'-Nucleotdase_C_sf"/>
</dbReference>
<dbReference type="GO" id="GO:0000166">
    <property type="term" value="F:nucleotide binding"/>
    <property type="evidence" value="ECO:0007669"/>
    <property type="project" value="UniProtKB-KW"/>
</dbReference>
<evidence type="ECO:0000313" key="15">
    <source>
        <dbReference type="Proteomes" id="UP000824106"/>
    </source>
</evidence>
<dbReference type="InterPro" id="IPR006179">
    <property type="entry name" value="5_nucleotidase/apyrase"/>
</dbReference>
<feature type="domain" description="Calcineurin-like phosphoesterase" evidence="12">
    <location>
        <begin position="4"/>
        <end position="234"/>
    </location>
</feature>
<dbReference type="Proteomes" id="UP000824106">
    <property type="component" value="Unassembled WGS sequence"/>
</dbReference>
<evidence type="ECO:0000256" key="3">
    <source>
        <dbReference type="ARBA" id="ARBA00001968"/>
    </source>
</evidence>
<evidence type="ECO:0000256" key="5">
    <source>
        <dbReference type="ARBA" id="ARBA00006654"/>
    </source>
</evidence>
<organism evidence="14 15">
    <name type="scientific">Candidatus Atopostipes pullistercoris</name>
    <dbReference type="NCBI Taxonomy" id="2838467"/>
    <lineage>
        <taxon>Bacteria</taxon>
        <taxon>Bacillati</taxon>
        <taxon>Bacillota</taxon>
        <taxon>Bacilli</taxon>
        <taxon>Lactobacillales</taxon>
        <taxon>Carnobacteriaceae</taxon>
        <taxon>Atopostipes</taxon>
    </lineage>
</organism>
<dbReference type="InterPro" id="IPR008334">
    <property type="entry name" value="5'-Nucleotdase_C"/>
</dbReference>
<dbReference type="CDD" id="cd07410">
    <property type="entry name" value="MPP_CpdB_N"/>
    <property type="match status" value="1"/>
</dbReference>
<dbReference type="Gene3D" id="3.60.21.10">
    <property type="match status" value="1"/>
</dbReference>
<keyword evidence="8 11" id="KW-0547">Nucleotide-binding</keyword>
<dbReference type="EMBL" id="DXAZ01000109">
    <property type="protein sequence ID" value="HIZ71446.1"/>
    <property type="molecule type" value="Genomic_DNA"/>
</dbReference>
<dbReference type="SUPFAM" id="SSF55816">
    <property type="entry name" value="5'-nucleotidase (syn. UDP-sugar hydrolase), C-terminal domain"/>
    <property type="match status" value="1"/>
</dbReference>
<dbReference type="GO" id="GO:0046872">
    <property type="term" value="F:metal ion binding"/>
    <property type="evidence" value="ECO:0007669"/>
    <property type="project" value="UniProtKB-KW"/>
</dbReference>
<evidence type="ECO:0000256" key="9">
    <source>
        <dbReference type="ARBA" id="ARBA00022801"/>
    </source>
</evidence>
<comment type="catalytic activity">
    <reaction evidence="1">
        <text>a ribonucleoside 3'-phosphate + H2O = a ribonucleoside + phosphate</text>
        <dbReference type="Rhea" id="RHEA:10144"/>
        <dbReference type="ChEBI" id="CHEBI:13197"/>
        <dbReference type="ChEBI" id="CHEBI:15377"/>
        <dbReference type="ChEBI" id="CHEBI:18254"/>
        <dbReference type="ChEBI" id="CHEBI:43474"/>
        <dbReference type="EC" id="3.1.3.6"/>
    </reaction>
</comment>
<dbReference type="GO" id="GO:0009166">
    <property type="term" value="P:nucleotide catabolic process"/>
    <property type="evidence" value="ECO:0007669"/>
    <property type="project" value="InterPro"/>
</dbReference>
<evidence type="ECO:0000313" key="14">
    <source>
        <dbReference type="EMBL" id="HIZ71446.1"/>
    </source>
</evidence>
<keyword evidence="10" id="KW-0511">Multifunctional enzyme</keyword>
<keyword evidence="6" id="KW-0479">Metal-binding</keyword>
<protein>
    <submittedName>
        <fullName evidence="14">Bifunctional metallophosphatase/5'-nucleotidase</fullName>
    </submittedName>
</protein>
<dbReference type="PANTHER" id="PTHR11575:SF6">
    <property type="entry name" value="2',3'-CYCLIC-NUCLEOTIDE 2'-PHOSPHODIESTERASE_3'-NUCLEOTIDASE"/>
    <property type="match status" value="1"/>
</dbReference>
<dbReference type="Gene3D" id="3.90.780.10">
    <property type="entry name" value="5'-Nucleotidase, C-terminal domain"/>
    <property type="match status" value="1"/>
</dbReference>
<accession>A0A9D2G391</accession>
<keyword evidence="7" id="KW-0732">Signal</keyword>
<evidence type="ECO:0000256" key="10">
    <source>
        <dbReference type="ARBA" id="ARBA00023268"/>
    </source>
</evidence>
<feature type="domain" description="5'-Nucleotidase C-terminal" evidence="13">
    <location>
        <begin position="323"/>
        <end position="479"/>
    </location>
</feature>
<comment type="catalytic activity">
    <reaction evidence="2">
        <text>a nucleoside 2',3'-cyclic phosphate + H2O = a nucleoside 3'-phosphate + H(+)</text>
        <dbReference type="Rhea" id="RHEA:19621"/>
        <dbReference type="ChEBI" id="CHEBI:15377"/>
        <dbReference type="ChEBI" id="CHEBI:15378"/>
        <dbReference type="ChEBI" id="CHEBI:66949"/>
        <dbReference type="ChEBI" id="CHEBI:66954"/>
        <dbReference type="EC" id="3.1.4.16"/>
    </reaction>
</comment>
<evidence type="ECO:0000256" key="7">
    <source>
        <dbReference type="ARBA" id="ARBA00022729"/>
    </source>
</evidence>
<dbReference type="SUPFAM" id="SSF56300">
    <property type="entry name" value="Metallo-dependent phosphatases"/>
    <property type="match status" value="1"/>
</dbReference>
<evidence type="ECO:0000259" key="12">
    <source>
        <dbReference type="Pfam" id="PF00149"/>
    </source>
</evidence>
<dbReference type="Pfam" id="PF00149">
    <property type="entry name" value="Metallophos"/>
    <property type="match status" value="1"/>
</dbReference>
<comment type="similarity">
    <text evidence="5 11">Belongs to the 5'-nucleotidase family.</text>
</comment>
<dbReference type="InterPro" id="IPR029052">
    <property type="entry name" value="Metallo-depent_PP-like"/>
</dbReference>
<dbReference type="GO" id="GO:0008663">
    <property type="term" value="F:2',3'-cyclic-nucleotide 2'-phosphodiesterase activity"/>
    <property type="evidence" value="ECO:0007669"/>
    <property type="project" value="UniProtKB-EC"/>
</dbReference>
<name>A0A9D2G391_9LACT</name>
<comment type="caution">
    <text evidence="14">The sequence shown here is derived from an EMBL/GenBank/DDBJ whole genome shotgun (WGS) entry which is preliminary data.</text>
</comment>
<evidence type="ECO:0000259" key="13">
    <source>
        <dbReference type="Pfam" id="PF02872"/>
    </source>
</evidence>
<evidence type="ECO:0000256" key="1">
    <source>
        <dbReference type="ARBA" id="ARBA00000527"/>
    </source>
</evidence>
<dbReference type="PROSITE" id="PS00786">
    <property type="entry name" value="5_NUCLEOTIDASE_2"/>
    <property type="match status" value="1"/>
</dbReference>
<dbReference type="InterPro" id="IPR004843">
    <property type="entry name" value="Calcineurin-like_PHP"/>
</dbReference>
<comment type="subcellular location">
    <subcellularLocation>
        <location evidence="4">Cell envelope</location>
    </subcellularLocation>
</comment>
<reference evidence="14" key="1">
    <citation type="journal article" date="2021" name="PeerJ">
        <title>Extensive microbial diversity within the chicken gut microbiome revealed by metagenomics and culture.</title>
        <authorList>
            <person name="Gilroy R."/>
            <person name="Ravi A."/>
            <person name="Getino M."/>
            <person name="Pursley I."/>
            <person name="Horton D.L."/>
            <person name="Alikhan N.F."/>
            <person name="Baker D."/>
            <person name="Gharbi K."/>
            <person name="Hall N."/>
            <person name="Watson M."/>
            <person name="Adriaenssens E.M."/>
            <person name="Foster-Nyarko E."/>
            <person name="Jarju S."/>
            <person name="Secka A."/>
            <person name="Antonio M."/>
            <person name="Oren A."/>
            <person name="Chaudhuri R.R."/>
            <person name="La Ragione R."/>
            <person name="Hildebrand F."/>
            <person name="Pallen M.J."/>
        </authorList>
    </citation>
    <scope>NUCLEOTIDE SEQUENCE</scope>
    <source>
        <strain evidence="14">CHK169-4300</strain>
    </source>
</reference>
<dbReference type="PRINTS" id="PR01607">
    <property type="entry name" value="APYRASEFAMLY"/>
</dbReference>
<evidence type="ECO:0000256" key="8">
    <source>
        <dbReference type="ARBA" id="ARBA00022741"/>
    </source>
</evidence>
<dbReference type="GO" id="GO:0030288">
    <property type="term" value="C:outer membrane-bounded periplasmic space"/>
    <property type="evidence" value="ECO:0007669"/>
    <property type="project" value="TreeGrafter"/>
</dbReference>
<dbReference type="AlphaFoldDB" id="A0A9D2G391"/>
<comment type="cofactor">
    <cofactor evidence="3">
        <name>a divalent metal cation</name>
        <dbReference type="ChEBI" id="CHEBI:60240"/>
    </cofactor>
</comment>
<dbReference type="PANTHER" id="PTHR11575">
    <property type="entry name" value="5'-NUCLEOTIDASE-RELATED"/>
    <property type="match status" value="1"/>
</dbReference>
<evidence type="ECO:0000256" key="2">
    <source>
        <dbReference type="ARBA" id="ARBA00001730"/>
    </source>
</evidence>
<evidence type="ECO:0000256" key="6">
    <source>
        <dbReference type="ARBA" id="ARBA00022723"/>
    </source>
</evidence>
<dbReference type="InterPro" id="IPR041827">
    <property type="entry name" value="CpdB_N"/>
</dbReference>
<dbReference type="InterPro" id="IPR006146">
    <property type="entry name" value="5'-Nucleotdase_CS"/>
</dbReference>
<evidence type="ECO:0000256" key="11">
    <source>
        <dbReference type="RuleBase" id="RU362119"/>
    </source>
</evidence>
<dbReference type="PROSITE" id="PS00785">
    <property type="entry name" value="5_NUCLEOTIDASE_1"/>
    <property type="match status" value="1"/>
</dbReference>
<sequence length="522" mass="59589">MKLTILATSDIHSYLFPTDYTNRSVESPLGLFKVASVLQKEKMENENSILTIENGDFIQGSPLSQYVKNHYQTPKILGSALNELDFDVSIIGNHEFNYGLDYLNEYIAQINHPVLSANILTKEGNYFADCPAKIIEKNGLKIGILGLTTQYIPHWEHPKNIKDLQFFSAVDTAKEWVPKLRKKADIVIVCYHGGFESDLFTGEPTEEHTGENEGYQLINEVPGIDVFITGHQHREIAEVINGVPIIQPGHRGEKVGKIELEIEKQSEKIKIIEKKVELISTKNILTDKKLMEKYQFLGTEVEDWLDEIIGKTVGDMKIKDPNQARIKEHPYVEFINRVQKYYGKADISCTALFSNNVPGYGENITSRDVILNYPFPNTLAVIKINGAELKAALEKTADYFTLNEDNEIMIHPKYCIPKPQPYNYDMYEGIDYILDISKPIGERVVQLEFKGKPVEEKDEFELVTNQYRAVGGGNYSMFEGKKFIREINQPMSELLKEYIRLKKVISAEVNNNFQVMNKEEIS</sequence>
<reference evidence="14" key="2">
    <citation type="submission" date="2021-04" db="EMBL/GenBank/DDBJ databases">
        <authorList>
            <person name="Gilroy R."/>
        </authorList>
    </citation>
    <scope>NUCLEOTIDE SEQUENCE</scope>
    <source>
        <strain evidence="14">CHK169-4300</strain>
    </source>
</reference>